<dbReference type="PANTHER" id="PTHR21599:SF0">
    <property type="entry name" value="GLYCERATE KINASE"/>
    <property type="match status" value="1"/>
</dbReference>
<reference evidence="6" key="1">
    <citation type="journal article" date="2019" name="Int. J. Syst. Evol. Microbiol.">
        <title>The Global Catalogue of Microorganisms (GCM) 10K type strain sequencing project: providing services to taxonomists for standard genome sequencing and annotation.</title>
        <authorList>
            <consortium name="The Broad Institute Genomics Platform"/>
            <consortium name="The Broad Institute Genome Sequencing Center for Infectious Disease"/>
            <person name="Wu L."/>
            <person name="Ma J."/>
        </authorList>
    </citation>
    <scope>NUCLEOTIDE SEQUENCE [LARGE SCALE GENOMIC DNA]</scope>
    <source>
        <strain evidence="6">JCM 18952</strain>
    </source>
</reference>
<evidence type="ECO:0000313" key="5">
    <source>
        <dbReference type="EMBL" id="GAA5225995.1"/>
    </source>
</evidence>
<dbReference type="Gene3D" id="3.40.50.10350">
    <property type="entry name" value="Glycerate kinase, domain 1"/>
    <property type="match status" value="1"/>
</dbReference>
<comment type="caution">
    <text evidence="5">The sequence shown here is derived from an EMBL/GenBank/DDBJ whole genome shotgun (WGS) entry which is preliminary data.</text>
</comment>
<comment type="similarity">
    <text evidence="1 4">Belongs to the glycerate kinase type-1 family.</text>
</comment>
<evidence type="ECO:0000256" key="2">
    <source>
        <dbReference type="ARBA" id="ARBA00022679"/>
    </source>
</evidence>
<dbReference type="InterPro" id="IPR018193">
    <property type="entry name" value="Glyc_kinase_flavodox-like_fold"/>
</dbReference>
<sequence>MLVVIASDKFKGSLTGAQVAEAIEAGLRRELPQLRTRVVPVADGGEGTLSAALEVGFAAQELSVSGPTGKPVTGAIGLREKIAVVELATASGLDLLPGGAKDALGATSFGTGELIGAAFDAGAREIVLGVGGSACTDGGAGMLQALGARLLDAAGNELPRGGGALELLDSVDLNGLDPRIAKSTMVLAADVDNPLTGTNGAAAVFGPQKGARPEDVAQLDAALTNFARVLGQVLDAEEVAGHAAAPGAGAAGGVGFAALAVLGATRRRGIDVVLELTGLEEALEGATAVITGEGSLDSQSLEGKTPIGVAEMAAKHQIPAFAICGRTLLSSAELSAAGFAGVRTLAELEPDVHRSMNNAASLVADAAASIARTLQPARV</sequence>
<dbReference type="EMBL" id="BAABLK010000009">
    <property type="protein sequence ID" value="GAA5225995.1"/>
    <property type="molecule type" value="Genomic_DNA"/>
</dbReference>
<dbReference type="PIRSF" id="PIRSF006078">
    <property type="entry name" value="GlxK"/>
    <property type="match status" value="1"/>
</dbReference>
<dbReference type="GO" id="GO:0016301">
    <property type="term" value="F:kinase activity"/>
    <property type="evidence" value="ECO:0007669"/>
    <property type="project" value="UniProtKB-KW"/>
</dbReference>
<evidence type="ECO:0000256" key="3">
    <source>
        <dbReference type="ARBA" id="ARBA00022777"/>
    </source>
</evidence>
<keyword evidence="2 4" id="KW-0808">Transferase</keyword>
<dbReference type="Pfam" id="PF02595">
    <property type="entry name" value="Gly_kinase"/>
    <property type="match status" value="1"/>
</dbReference>
<dbReference type="SUPFAM" id="SSF110738">
    <property type="entry name" value="Glycerate kinase I"/>
    <property type="match status" value="1"/>
</dbReference>
<gene>
    <name evidence="5" type="ORF">GCM10025778_05250</name>
</gene>
<dbReference type="Gene3D" id="3.90.1510.10">
    <property type="entry name" value="Glycerate kinase, domain 2"/>
    <property type="match status" value="1"/>
</dbReference>
<dbReference type="InterPro" id="IPR018197">
    <property type="entry name" value="Glycerate_kinase_RE-like"/>
</dbReference>
<evidence type="ECO:0000256" key="4">
    <source>
        <dbReference type="PIRNR" id="PIRNR006078"/>
    </source>
</evidence>
<dbReference type="NCBIfam" id="TIGR00045">
    <property type="entry name" value="glycerate kinase"/>
    <property type="match status" value="1"/>
</dbReference>
<dbReference type="PANTHER" id="PTHR21599">
    <property type="entry name" value="GLYCERATE KINASE"/>
    <property type="match status" value="1"/>
</dbReference>
<dbReference type="InterPro" id="IPR036129">
    <property type="entry name" value="Glycerate_kinase_sf"/>
</dbReference>
<name>A0ABP9TKS4_9MICC</name>
<keyword evidence="3 4" id="KW-0418">Kinase</keyword>
<accession>A0ABP9TKS4</accession>
<organism evidence="5 6">
    <name type="scientific">Paeniglutamicibacter antarcticus</name>
    <dbReference type="NCBI Taxonomy" id="494023"/>
    <lineage>
        <taxon>Bacteria</taxon>
        <taxon>Bacillati</taxon>
        <taxon>Actinomycetota</taxon>
        <taxon>Actinomycetes</taxon>
        <taxon>Micrococcales</taxon>
        <taxon>Micrococcaceae</taxon>
        <taxon>Paeniglutamicibacter</taxon>
    </lineage>
</organism>
<dbReference type="InterPro" id="IPR004381">
    <property type="entry name" value="Glycerate_kinase"/>
</dbReference>
<evidence type="ECO:0000313" key="6">
    <source>
        <dbReference type="Proteomes" id="UP001501257"/>
    </source>
</evidence>
<protein>
    <submittedName>
        <fullName evidence="5">Glycerate kinase</fullName>
    </submittedName>
</protein>
<proteinExistence type="inferred from homology"/>
<dbReference type="RefSeq" id="WP_210099352.1">
    <property type="nucleotide sequence ID" value="NZ_BAABLK010000009.1"/>
</dbReference>
<evidence type="ECO:0000256" key="1">
    <source>
        <dbReference type="ARBA" id="ARBA00006284"/>
    </source>
</evidence>
<keyword evidence="6" id="KW-1185">Reference proteome</keyword>
<dbReference type="Proteomes" id="UP001501257">
    <property type="component" value="Unassembled WGS sequence"/>
</dbReference>